<feature type="non-terminal residue" evidence="2">
    <location>
        <position position="1"/>
    </location>
</feature>
<gene>
    <name evidence="2" type="ORF">L195_g053189</name>
</gene>
<evidence type="ECO:0000313" key="2">
    <source>
        <dbReference type="EMBL" id="PNX62826.1"/>
    </source>
</evidence>
<organism evidence="2 3">
    <name type="scientific">Trifolium pratense</name>
    <name type="common">Red clover</name>
    <dbReference type="NCBI Taxonomy" id="57577"/>
    <lineage>
        <taxon>Eukaryota</taxon>
        <taxon>Viridiplantae</taxon>
        <taxon>Streptophyta</taxon>
        <taxon>Embryophyta</taxon>
        <taxon>Tracheophyta</taxon>
        <taxon>Spermatophyta</taxon>
        <taxon>Magnoliopsida</taxon>
        <taxon>eudicotyledons</taxon>
        <taxon>Gunneridae</taxon>
        <taxon>Pentapetalae</taxon>
        <taxon>rosids</taxon>
        <taxon>fabids</taxon>
        <taxon>Fabales</taxon>
        <taxon>Fabaceae</taxon>
        <taxon>Papilionoideae</taxon>
        <taxon>50 kb inversion clade</taxon>
        <taxon>NPAAA clade</taxon>
        <taxon>Hologalegina</taxon>
        <taxon>IRL clade</taxon>
        <taxon>Trifolieae</taxon>
        <taxon>Trifolium</taxon>
    </lineage>
</organism>
<evidence type="ECO:0000313" key="3">
    <source>
        <dbReference type="Proteomes" id="UP000236291"/>
    </source>
</evidence>
<dbReference type="InterPro" id="IPR013103">
    <property type="entry name" value="RVT_2"/>
</dbReference>
<dbReference type="AlphaFoldDB" id="A0A2K3K961"/>
<proteinExistence type="predicted"/>
<name>A0A2K3K961_TRIPR</name>
<dbReference type="PANTHER" id="PTHR43383">
    <property type="entry name" value="NODULIN 6"/>
    <property type="match status" value="1"/>
</dbReference>
<dbReference type="SUPFAM" id="SSF56672">
    <property type="entry name" value="DNA/RNA polymerases"/>
    <property type="match status" value="1"/>
</dbReference>
<dbReference type="PANTHER" id="PTHR43383:SF2">
    <property type="entry name" value="AMIDOHYDROLASE 2 FAMILY PROTEIN"/>
    <property type="match status" value="1"/>
</dbReference>
<feature type="domain" description="Reverse transcriptase Ty1/copia-type" evidence="1">
    <location>
        <begin position="54"/>
        <end position="279"/>
    </location>
</feature>
<reference evidence="2 3" key="2">
    <citation type="journal article" date="2017" name="Front. Plant Sci.">
        <title>Gene Classification and Mining of Molecular Markers Useful in Red Clover (Trifolium pratense) Breeding.</title>
        <authorList>
            <person name="Istvanek J."/>
            <person name="Dluhosova J."/>
            <person name="Dluhos P."/>
            <person name="Patkova L."/>
            <person name="Nedelnik J."/>
            <person name="Repkova J."/>
        </authorList>
    </citation>
    <scope>NUCLEOTIDE SEQUENCE [LARGE SCALE GENOMIC DNA]</scope>
    <source>
        <strain evidence="3">cv. Tatra</strain>
        <tissue evidence="2">Young leaves</tissue>
    </source>
</reference>
<reference evidence="2 3" key="1">
    <citation type="journal article" date="2014" name="Am. J. Bot.">
        <title>Genome assembly and annotation for red clover (Trifolium pratense; Fabaceae).</title>
        <authorList>
            <person name="Istvanek J."/>
            <person name="Jaros M."/>
            <person name="Krenek A."/>
            <person name="Repkova J."/>
        </authorList>
    </citation>
    <scope>NUCLEOTIDE SEQUENCE [LARGE SCALE GENOMIC DNA]</scope>
    <source>
        <strain evidence="3">cv. Tatra</strain>
        <tissue evidence="2">Young leaves</tissue>
    </source>
</reference>
<keyword evidence="2" id="KW-0418">Kinase</keyword>
<accession>A0A2K3K961</accession>
<comment type="caution">
    <text evidence="2">The sequence shown here is derived from an EMBL/GenBank/DDBJ whole genome shotgun (WGS) entry which is preliminary data.</text>
</comment>
<keyword evidence="2" id="KW-0808">Transferase</keyword>
<keyword evidence="2" id="KW-0675">Receptor</keyword>
<dbReference type="GO" id="GO:0016301">
    <property type="term" value="F:kinase activity"/>
    <property type="evidence" value="ECO:0007669"/>
    <property type="project" value="UniProtKB-KW"/>
</dbReference>
<dbReference type="Proteomes" id="UP000236291">
    <property type="component" value="Unassembled WGS sequence"/>
</dbReference>
<dbReference type="Pfam" id="PF07727">
    <property type="entry name" value="RVT_2"/>
    <property type="match status" value="1"/>
</dbReference>
<sequence length="280" mass="32477">WMDDYTSGEELSDEDTLAHFALFAGCDPISFDEAIKSSRWRKAMDAEIEAIERNNTWELVELPKGEKTVGVKWIYKTMVNEKGEIDKFKARLVAKGYTQKYGVDYSEVFAPVARHDTIRMVISLASLNKWTIYQLDVKSAFLHGELVEQVYVEQPPGYLKKGSKHMVYKLKRALYGLKQAPRAWYSRIDTYFTQAGFHKCPYEHTLYIKTGEKGNILIVCLYVDDLIFTGNDERLFSEFKQSMMNEFEMTDLGEMKYFLGIEVTQSARGIFICQKKYAQE</sequence>
<feature type="non-terminal residue" evidence="2">
    <location>
        <position position="280"/>
    </location>
</feature>
<dbReference type="EMBL" id="ASHM01088693">
    <property type="protein sequence ID" value="PNX62826.1"/>
    <property type="molecule type" value="Genomic_DNA"/>
</dbReference>
<protein>
    <submittedName>
        <fullName evidence="2">Putative LRR receptor-like protein kinase</fullName>
    </submittedName>
</protein>
<dbReference type="InterPro" id="IPR043502">
    <property type="entry name" value="DNA/RNA_pol_sf"/>
</dbReference>
<evidence type="ECO:0000259" key="1">
    <source>
        <dbReference type="Pfam" id="PF07727"/>
    </source>
</evidence>